<dbReference type="KEGG" id="dth:DICTH_0290"/>
<dbReference type="EMBL" id="CP001146">
    <property type="protein sequence ID" value="ACI18805.1"/>
    <property type="molecule type" value="Genomic_DNA"/>
</dbReference>
<dbReference type="PaxDb" id="309799-DICTH_0290"/>
<dbReference type="AlphaFoldDB" id="B5YC65"/>
<protein>
    <submittedName>
        <fullName evidence="1">Uncharacterized protein</fullName>
    </submittedName>
</protein>
<proteinExistence type="predicted"/>
<name>B5YC65_DICT6</name>
<dbReference type="STRING" id="309799.DICTH_0290"/>
<reference evidence="1 2" key="1">
    <citation type="journal article" date="2014" name="Genome Announc.">
        <title>Complete Genome Sequence of the Extreme Thermophile Dictyoglomus thermophilum H-6-12.</title>
        <authorList>
            <person name="Coil D.A."/>
            <person name="Badger J.H."/>
            <person name="Forberger H.C."/>
            <person name="Riggs F."/>
            <person name="Madupu R."/>
            <person name="Fedorova N."/>
            <person name="Ward N."/>
            <person name="Robb F.T."/>
            <person name="Eisen J.A."/>
        </authorList>
    </citation>
    <scope>NUCLEOTIDE SEQUENCE [LARGE SCALE GENOMIC DNA]</scope>
    <source>
        <strain evidence="2">ATCC 35947 / DSM 3960 / H-6-12</strain>
    </source>
</reference>
<sequence>MDPDHTTFIWKRYKTKNNLSFYLTGGYFYKCPPVFNGTW</sequence>
<evidence type="ECO:0000313" key="1">
    <source>
        <dbReference type="EMBL" id="ACI18805.1"/>
    </source>
</evidence>
<dbReference type="HOGENOM" id="CLU_3308639_0_0_0"/>
<evidence type="ECO:0000313" key="2">
    <source>
        <dbReference type="Proteomes" id="UP000001733"/>
    </source>
</evidence>
<organism evidence="1 2">
    <name type="scientific">Dictyoglomus thermophilum (strain ATCC 35947 / DSM 3960 / H-6-12)</name>
    <dbReference type="NCBI Taxonomy" id="309799"/>
    <lineage>
        <taxon>Bacteria</taxon>
        <taxon>Pseudomonadati</taxon>
        <taxon>Dictyoglomota</taxon>
        <taxon>Dictyoglomia</taxon>
        <taxon>Dictyoglomales</taxon>
        <taxon>Dictyoglomaceae</taxon>
        <taxon>Dictyoglomus</taxon>
    </lineage>
</organism>
<accession>B5YC65</accession>
<gene>
    <name evidence="1" type="ordered locus">DICTH_0290</name>
</gene>
<keyword evidence="2" id="KW-1185">Reference proteome</keyword>
<dbReference type="Proteomes" id="UP000001733">
    <property type="component" value="Chromosome"/>
</dbReference>